<evidence type="ECO:0000313" key="2">
    <source>
        <dbReference type="EMBL" id="VDN36339.1"/>
    </source>
</evidence>
<name>A0A3P7R5K9_DIBLA</name>
<gene>
    <name evidence="2" type="ORF">DILT_LOCUS17004</name>
</gene>
<reference evidence="2 3" key="1">
    <citation type="submission" date="2018-11" db="EMBL/GenBank/DDBJ databases">
        <authorList>
            <consortium name="Pathogen Informatics"/>
        </authorList>
    </citation>
    <scope>NUCLEOTIDE SEQUENCE [LARGE SCALE GENOMIC DNA]</scope>
</reference>
<evidence type="ECO:0000256" key="1">
    <source>
        <dbReference type="SAM" id="SignalP"/>
    </source>
</evidence>
<evidence type="ECO:0000313" key="3">
    <source>
        <dbReference type="Proteomes" id="UP000281553"/>
    </source>
</evidence>
<proteinExistence type="predicted"/>
<accession>A0A3P7R5K9</accession>
<feature type="signal peptide" evidence="1">
    <location>
        <begin position="1"/>
        <end position="20"/>
    </location>
</feature>
<dbReference type="Proteomes" id="UP000281553">
    <property type="component" value="Unassembled WGS sequence"/>
</dbReference>
<feature type="chain" id="PRO_5018047597" evidence="1">
    <location>
        <begin position="21"/>
        <end position="143"/>
    </location>
</feature>
<keyword evidence="1" id="KW-0732">Signal</keyword>
<sequence length="143" mass="16465">MIPVAGPISALLVFTSLIDAAVYPTSRDLELQTKLLRMTGMLNEQQVISRAAQSDRVYRQLSTDVLYIVKRDGRFKDALVDIFNPFENTWQEFCHAPISRFTWNIVLNSKYPAPHRPHPHPRSYEILKNNNLTVTKYVGSYVQ</sequence>
<dbReference type="EMBL" id="UYRU01088707">
    <property type="protein sequence ID" value="VDN36339.1"/>
    <property type="molecule type" value="Genomic_DNA"/>
</dbReference>
<organism evidence="2 3">
    <name type="scientific">Dibothriocephalus latus</name>
    <name type="common">Fish tapeworm</name>
    <name type="synonym">Diphyllobothrium latum</name>
    <dbReference type="NCBI Taxonomy" id="60516"/>
    <lineage>
        <taxon>Eukaryota</taxon>
        <taxon>Metazoa</taxon>
        <taxon>Spiralia</taxon>
        <taxon>Lophotrochozoa</taxon>
        <taxon>Platyhelminthes</taxon>
        <taxon>Cestoda</taxon>
        <taxon>Eucestoda</taxon>
        <taxon>Diphyllobothriidea</taxon>
        <taxon>Diphyllobothriidae</taxon>
        <taxon>Dibothriocephalus</taxon>
    </lineage>
</organism>
<protein>
    <submittedName>
        <fullName evidence="2">Uncharacterized protein</fullName>
    </submittedName>
</protein>
<dbReference type="AlphaFoldDB" id="A0A3P7R5K9"/>
<keyword evidence="3" id="KW-1185">Reference proteome</keyword>